<keyword evidence="2" id="KW-1185">Reference proteome</keyword>
<comment type="caution">
    <text evidence="1">The sequence shown here is derived from an EMBL/GenBank/DDBJ whole genome shotgun (WGS) entry which is preliminary data.</text>
</comment>
<reference evidence="1" key="1">
    <citation type="submission" date="2022-06" db="EMBL/GenBank/DDBJ databases">
        <title>Antifungal cultures and metabolites of lactic acid bacteria for use in dairy fermentations.</title>
        <authorList>
            <person name="Zhao Z."/>
            <person name="Gaenzle M."/>
        </authorList>
    </citation>
    <scope>NUCLEOTIDE SEQUENCE</scope>
    <source>
        <strain evidence="1">FUA3126</strain>
    </source>
</reference>
<gene>
    <name evidence="1" type="ORF">NNA32_11730</name>
</gene>
<evidence type="ECO:0000313" key="1">
    <source>
        <dbReference type="EMBL" id="MDF9914909.1"/>
    </source>
</evidence>
<evidence type="ECO:0000313" key="2">
    <source>
        <dbReference type="Proteomes" id="UP001152867"/>
    </source>
</evidence>
<sequence length="136" mass="15119">MSTQVDLEPLINHLTSNALLMNMLGDKIVTDVDPFIPNLNGDLQKSVQRITRPNGVTLIWNEPYARYVYGGKVMKYPSGTPAGWAAKKGYKKVVTNQSLNYTHDVNPQAQGHWVDHAFLVNGQSWEQLVMHGLGAS</sequence>
<dbReference type="Proteomes" id="UP001152867">
    <property type="component" value="Unassembled WGS sequence"/>
</dbReference>
<dbReference type="EMBL" id="JANDJP010000021">
    <property type="protein sequence ID" value="MDF9914909.1"/>
    <property type="molecule type" value="Genomic_DNA"/>
</dbReference>
<organism evidence="1 2">
    <name type="scientific">Furfurilactobacillus milii</name>
    <dbReference type="NCBI Taxonomy" id="2888272"/>
    <lineage>
        <taxon>Bacteria</taxon>
        <taxon>Bacillati</taxon>
        <taxon>Bacillota</taxon>
        <taxon>Bacilli</taxon>
        <taxon>Lactobacillales</taxon>
        <taxon>Lactobacillaceae</taxon>
        <taxon>Furfurilactobacillus</taxon>
    </lineage>
</organism>
<accession>A0ABT6DCN1</accession>
<proteinExistence type="predicted"/>
<name>A0ABT6DCN1_9LACO</name>
<protein>
    <submittedName>
        <fullName evidence="1">Minor capsid protein</fullName>
    </submittedName>
</protein>
<dbReference type="RefSeq" id="WP_178943142.1">
    <property type="nucleotide sequence ID" value="NZ_JAIWJG010000018.1"/>
</dbReference>